<evidence type="ECO:0000313" key="3">
    <source>
        <dbReference type="Proteomes" id="UP000324222"/>
    </source>
</evidence>
<dbReference type="EMBL" id="VSRR010025564">
    <property type="protein sequence ID" value="MPC66960.1"/>
    <property type="molecule type" value="Genomic_DNA"/>
</dbReference>
<protein>
    <submittedName>
        <fullName evidence="2">Uncharacterized protein</fullName>
    </submittedName>
</protein>
<organism evidence="2 3">
    <name type="scientific">Portunus trituberculatus</name>
    <name type="common">Swimming crab</name>
    <name type="synonym">Neptunus trituberculatus</name>
    <dbReference type="NCBI Taxonomy" id="210409"/>
    <lineage>
        <taxon>Eukaryota</taxon>
        <taxon>Metazoa</taxon>
        <taxon>Ecdysozoa</taxon>
        <taxon>Arthropoda</taxon>
        <taxon>Crustacea</taxon>
        <taxon>Multicrustacea</taxon>
        <taxon>Malacostraca</taxon>
        <taxon>Eumalacostraca</taxon>
        <taxon>Eucarida</taxon>
        <taxon>Decapoda</taxon>
        <taxon>Pleocyemata</taxon>
        <taxon>Brachyura</taxon>
        <taxon>Eubrachyura</taxon>
        <taxon>Portunoidea</taxon>
        <taxon>Portunidae</taxon>
        <taxon>Portuninae</taxon>
        <taxon>Portunus</taxon>
    </lineage>
</organism>
<evidence type="ECO:0000313" key="2">
    <source>
        <dbReference type="EMBL" id="MPC66960.1"/>
    </source>
</evidence>
<keyword evidence="3" id="KW-1185">Reference proteome</keyword>
<feature type="region of interest" description="Disordered" evidence="1">
    <location>
        <begin position="43"/>
        <end position="75"/>
    </location>
</feature>
<proteinExistence type="predicted"/>
<dbReference type="AlphaFoldDB" id="A0A5B7H4D3"/>
<accession>A0A5B7H4D3</accession>
<dbReference type="Proteomes" id="UP000324222">
    <property type="component" value="Unassembled WGS sequence"/>
</dbReference>
<gene>
    <name evidence="2" type="ORF">E2C01_061119</name>
</gene>
<evidence type="ECO:0000256" key="1">
    <source>
        <dbReference type="SAM" id="MobiDB-lite"/>
    </source>
</evidence>
<comment type="caution">
    <text evidence="2">The sequence shown here is derived from an EMBL/GenBank/DDBJ whole genome shotgun (WGS) entry which is preliminary data.</text>
</comment>
<reference evidence="2 3" key="1">
    <citation type="submission" date="2019-05" db="EMBL/GenBank/DDBJ databases">
        <title>Another draft genome of Portunus trituberculatus and its Hox gene families provides insights of decapod evolution.</title>
        <authorList>
            <person name="Jeong J.-H."/>
            <person name="Song I."/>
            <person name="Kim S."/>
            <person name="Choi T."/>
            <person name="Kim D."/>
            <person name="Ryu S."/>
            <person name="Kim W."/>
        </authorList>
    </citation>
    <scope>NUCLEOTIDE SEQUENCE [LARGE SCALE GENOMIC DNA]</scope>
    <source>
        <tissue evidence="2">Muscle</tissue>
    </source>
</reference>
<name>A0A5B7H4D3_PORTR</name>
<sequence>MNREDCHNPPRPVRTRQECSAEVAAQLCLFLLLTWHGRARLGAHGPLNPSTRGLNRRSARPSPCRPSPRAVHSQTSHSCLPFTASALWEKQYRVAMKKVGRVCGDGGGEGDADMRAVQCFSRGGSALRGVTQVEAGQSRRLATWLAPGRGNPHPNVAVHTHFLTAGTGLMAGRRAIVPAVAPLLLLRPAS</sequence>